<protein>
    <submittedName>
        <fullName evidence="2">Uncharacterized protein</fullName>
    </submittedName>
</protein>
<dbReference type="EMBL" id="JBFXLS010000058">
    <property type="protein sequence ID" value="KAL2822331.1"/>
    <property type="molecule type" value="Genomic_DNA"/>
</dbReference>
<feature type="transmembrane region" description="Helical" evidence="1">
    <location>
        <begin position="12"/>
        <end position="38"/>
    </location>
</feature>
<keyword evidence="1" id="KW-1133">Transmembrane helix</keyword>
<name>A0ABR4I3J9_9EURO</name>
<evidence type="ECO:0000313" key="2">
    <source>
        <dbReference type="EMBL" id="KAL2822331.1"/>
    </source>
</evidence>
<reference evidence="2 3" key="1">
    <citation type="submission" date="2024-07" db="EMBL/GenBank/DDBJ databases">
        <title>Section-level genome sequencing and comparative genomics of Aspergillus sections Usti and Cavernicolus.</title>
        <authorList>
            <consortium name="Lawrence Berkeley National Laboratory"/>
            <person name="Nybo J.L."/>
            <person name="Vesth T.C."/>
            <person name="Theobald S."/>
            <person name="Frisvad J.C."/>
            <person name="Larsen T.O."/>
            <person name="Kjaerboelling I."/>
            <person name="Rothschild-Mancinelli K."/>
            <person name="Lyhne E.K."/>
            <person name="Kogle M.E."/>
            <person name="Barry K."/>
            <person name="Clum A."/>
            <person name="Na H."/>
            <person name="Ledsgaard L."/>
            <person name="Lin J."/>
            <person name="Lipzen A."/>
            <person name="Kuo A."/>
            <person name="Riley R."/>
            <person name="Mondo S."/>
            <person name="LaButti K."/>
            <person name="Haridas S."/>
            <person name="Pangalinan J."/>
            <person name="Salamov A.A."/>
            <person name="Simmons B.A."/>
            <person name="Magnuson J.K."/>
            <person name="Chen J."/>
            <person name="Drula E."/>
            <person name="Henrissat B."/>
            <person name="Wiebenga A."/>
            <person name="Lubbers R.J."/>
            <person name="Gomes A.C."/>
            <person name="Makela M.R."/>
            <person name="Stajich J."/>
            <person name="Grigoriev I.V."/>
            <person name="Mortensen U.H."/>
            <person name="De vries R.P."/>
            <person name="Baker S.E."/>
            <person name="Andersen M.R."/>
        </authorList>
    </citation>
    <scope>NUCLEOTIDE SEQUENCE [LARGE SCALE GENOMIC DNA]</scope>
    <source>
        <strain evidence="2 3">CBS 600.67</strain>
    </source>
</reference>
<keyword evidence="3" id="KW-1185">Reference proteome</keyword>
<comment type="caution">
    <text evidence="2">The sequence shown here is derived from an EMBL/GenBank/DDBJ whole genome shotgun (WGS) entry which is preliminary data.</text>
</comment>
<organism evidence="2 3">
    <name type="scientific">Aspergillus cavernicola</name>
    <dbReference type="NCBI Taxonomy" id="176166"/>
    <lineage>
        <taxon>Eukaryota</taxon>
        <taxon>Fungi</taxon>
        <taxon>Dikarya</taxon>
        <taxon>Ascomycota</taxon>
        <taxon>Pezizomycotina</taxon>
        <taxon>Eurotiomycetes</taxon>
        <taxon>Eurotiomycetidae</taxon>
        <taxon>Eurotiales</taxon>
        <taxon>Aspergillaceae</taxon>
        <taxon>Aspergillus</taxon>
        <taxon>Aspergillus subgen. Nidulantes</taxon>
    </lineage>
</organism>
<sequence>MGEVLGSIPSCSTFFCLYSTHLTISIFLVFCGLSIVLVERSPHLGIQQMGLWFSGIMFP</sequence>
<evidence type="ECO:0000256" key="1">
    <source>
        <dbReference type="SAM" id="Phobius"/>
    </source>
</evidence>
<gene>
    <name evidence="2" type="ORF">BDW59DRAFT_149491</name>
</gene>
<dbReference type="Proteomes" id="UP001610335">
    <property type="component" value="Unassembled WGS sequence"/>
</dbReference>
<evidence type="ECO:0000313" key="3">
    <source>
        <dbReference type="Proteomes" id="UP001610335"/>
    </source>
</evidence>
<keyword evidence="1" id="KW-0812">Transmembrane</keyword>
<proteinExistence type="predicted"/>
<keyword evidence="1" id="KW-0472">Membrane</keyword>
<accession>A0ABR4I3J9</accession>